<evidence type="ECO:0000313" key="1">
    <source>
        <dbReference type="EMBL" id="KAG0444095.1"/>
    </source>
</evidence>
<reference evidence="1 2" key="1">
    <citation type="journal article" date="2020" name="Cell">
        <title>Large-Scale Comparative Analyses of Tick Genomes Elucidate Their Genetic Diversity and Vector Capacities.</title>
        <authorList>
            <consortium name="Tick Genome and Microbiome Consortium (TIGMIC)"/>
            <person name="Jia N."/>
            <person name="Wang J."/>
            <person name="Shi W."/>
            <person name="Du L."/>
            <person name="Sun Y."/>
            <person name="Zhan W."/>
            <person name="Jiang J.F."/>
            <person name="Wang Q."/>
            <person name="Zhang B."/>
            <person name="Ji P."/>
            <person name="Bell-Sakyi L."/>
            <person name="Cui X.M."/>
            <person name="Yuan T.T."/>
            <person name="Jiang B.G."/>
            <person name="Yang W.F."/>
            <person name="Lam T.T."/>
            <person name="Chang Q.C."/>
            <person name="Ding S.J."/>
            <person name="Wang X.J."/>
            <person name="Zhu J.G."/>
            <person name="Ruan X.D."/>
            <person name="Zhao L."/>
            <person name="Wei J.T."/>
            <person name="Ye R.Z."/>
            <person name="Que T.C."/>
            <person name="Du C.H."/>
            <person name="Zhou Y.H."/>
            <person name="Cheng J.X."/>
            <person name="Dai P.F."/>
            <person name="Guo W.B."/>
            <person name="Han X.H."/>
            <person name="Huang E.J."/>
            <person name="Li L.F."/>
            <person name="Wei W."/>
            <person name="Gao Y.C."/>
            <person name="Liu J.Z."/>
            <person name="Shao H.Z."/>
            <person name="Wang X."/>
            <person name="Wang C.C."/>
            <person name="Yang T.C."/>
            <person name="Huo Q.B."/>
            <person name="Li W."/>
            <person name="Chen H.Y."/>
            <person name="Chen S.E."/>
            <person name="Zhou L.G."/>
            <person name="Ni X.B."/>
            <person name="Tian J.H."/>
            <person name="Sheng Y."/>
            <person name="Liu T."/>
            <person name="Pan Y.S."/>
            <person name="Xia L.Y."/>
            <person name="Li J."/>
            <person name="Zhao F."/>
            <person name="Cao W.C."/>
        </authorList>
    </citation>
    <scope>NUCLEOTIDE SEQUENCE [LARGE SCALE GENOMIC DNA]</scope>
    <source>
        <strain evidence="1">Iper-2018</strain>
    </source>
</reference>
<keyword evidence="2" id="KW-1185">Reference proteome</keyword>
<comment type="caution">
    <text evidence="1">The sequence shown here is derived from an EMBL/GenBank/DDBJ whole genome shotgun (WGS) entry which is preliminary data.</text>
</comment>
<dbReference type="Proteomes" id="UP000805193">
    <property type="component" value="Unassembled WGS sequence"/>
</dbReference>
<organism evidence="1 2">
    <name type="scientific">Ixodes persulcatus</name>
    <name type="common">Taiga tick</name>
    <dbReference type="NCBI Taxonomy" id="34615"/>
    <lineage>
        <taxon>Eukaryota</taxon>
        <taxon>Metazoa</taxon>
        <taxon>Ecdysozoa</taxon>
        <taxon>Arthropoda</taxon>
        <taxon>Chelicerata</taxon>
        <taxon>Arachnida</taxon>
        <taxon>Acari</taxon>
        <taxon>Parasitiformes</taxon>
        <taxon>Ixodida</taxon>
        <taxon>Ixodoidea</taxon>
        <taxon>Ixodidae</taxon>
        <taxon>Ixodinae</taxon>
        <taxon>Ixodes</taxon>
    </lineage>
</organism>
<feature type="non-terminal residue" evidence="1">
    <location>
        <position position="649"/>
    </location>
</feature>
<evidence type="ECO:0000313" key="2">
    <source>
        <dbReference type="Proteomes" id="UP000805193"/>
    </source>
</evidence>
<proteinExistence type="predicted"/>
<gene>
    <name evidence="1" type="ORF">HPB47_014180</name>
</gene>
<accession>A0AC60QWK5</accession>
<sequence length="649" mass="71022">MSSRADPQATEEKKLRILRRGVKGGIFGGLVRNPQSTVRGFVTEVTNAERALQTRSRHYQRLLDVTAISSSSCSTPDIREIIRDVVREEIKELLPTAASPASPSIAEIAAAKGSRQRRSGTTDAELRRNGQTTAASSSTLPGNATTGLTNAGVPPTPRRTTSVRPPRTTYDKENRRMRTADRRPVCYHCGEADHIYRRCPYRQLGQRGFHPNHPRPRLTFMDDGGTCDRHSTKAKHKASHWPHTTTPRKRRARYATDTAPCGRVSKRLVAPSGGQDTNYWYVPVVLLSHGAGFVFGFVMASAASRPKKRTSTYCCVYDCHNSYINTAGKLPAVKFYRFPGKPYEADRRRKWIAAVRRATWQKRSRTQSGSPSTPASSSTEDAGPSTTVADHSASEDDQATSVEPPLQEGDSMHAVNAFTQTERVDEVGPCNLFLSVTSDGDASTQVTHAIMTSVAIEAATECASTAVGPDRRSCIFAGYDSLVGKSGALEELCSNLVSATSSWIPNPSSSSLQATMPECFKAHYPKCRYIIDCTEVRTETPATLEQQRALFSNYKGCHTLKFLIAILPNGTVSFVSQAYGGRSSDTYITIDSGFLERIEPGDVVLADKGFPGIKAPVESKHGVMVFPPFSKGQLQFTSAEMEMTYQVAK</sequence>
<name>A0AC60QWK5_IXOPE</name>
<protein>
    <submittedName>
        <fullName evidence="1">Uncharacterized protein</fullName>
    </submittedName>
</protein>
<dbReference type="EMBL" id="JABSTQ010002482">
    <property type="protein sequence ID" value="KAG0444095.1"/>
    <property type="molecule type" value="Genomic_DNA"/>
</dbReference>